<dbReference type="GO" id="GO:0022857">
    <property type="term" value="F:transmembrane transporter activity"/>
    <property type="evidence" value="ECO:0007669"/>
    <property type="project" value="InterPro"/>
</dbReference>
<dbReference type="EMBL" id="JAUEPO010000002">
    <property type="protein sequence ID" value="KAK3332327.1"/>
    <property type="molecule type" value="Genomic_DNA"/>
</dbReference>
<feature type="transmembrane region" description="Helical" evidence="7">
    <location>
        <begin position="225"/>
        <end position="248"/>
    </location>
</feature>
<evidence type="ECO:0000256" key="1">
    <source>
        <dbReference type="ARBA" id="ARBA00004141"/>
    </source>
</evidence>
<comment type="caution">
    <text evidence="9">The sequence shown here is derived from an EMBL/GenBank/DDBJ whole genome shotgun (WGS) entry which is preliminary data.</text>
</comment>
<feature type="compositionally biased region" description="Basic and acidic residues" evidence="6">
    <location>
        <begin position="1"/>
        <end position="20"/>
    </location>
</feature>
<feature type="transmembrane region" description="Helical" evidence="7">
    <location>
        <begin position="97"/>
        <end position="121"/>
    </location>
</feature>
<dbReference type="FunFam" id="1.20.1250.20:FF:000011">
    <property type="entry name" value="MFS multidrug transporter, putative"/>
    <property type="match status" value="1"/>
</dbReference>
<evidence type="ECO:0000256" key="4">
    <source>
        <dbReference type="ARBA" id="ARBA00022989"/>
    </source>
</evidence>
<dbReference type="InterPro" id="IPR036259">
    <property type="entry name" value="MFS_trans_sf"/>
</dbReference>
<dbReference type="SUPFAM" id="SSF103473">
    <property type="entry name" value="MFS general substrate transporter"/>
    <property type="match status" value="1"/>
</dbReference>
<reference evidence="9" key="1">
    <citation type="journal article" date="2023" name="Mol. Phylogenet. Evol.">
        <title>Genome-scale phylogeny and comparative genomics of the fungal order Sordariales.</title>
        <authorList>
            <person name="Hensen N."/>
            <person name="Bonometti L."/>
            <person name="Westerberg I."/>
            <person name="Brannstrom I.O."/>
            <person name="Guillou S."/>
            <person name="Cros-Aarteil S."/>
            <person name="Calhoun S."/>
            <person name="Haridas S."/>
            <person name="Kuo A."/>
            <person name="Mondo S."/>
            <person name="Pangilinan J."/>
            <person name="Riley R."/>
            <person name="LaButti K."/>
            <person name="Andreopoulos B."/>
            <person name="Lipzen A."/>
            <person name="Chen C."/>
            <person name="Yan M."/>
            <person name="Daum C."/>
            <person name="Ng V."/>
            <person name="Clum A."/>
            <person name="Steindorff A."/>
            <person name="Ohm R.A."/>
            <person name="Martin F."/>
            <person name="Silar P."/>
            <person name="Natvig D.O."/>
            <person name="Lalanne C."/>
            <person name="Gautier V."/>
            <person name="Ament-Velasquez S.L."/>
            <person name="Kruys A."/>
            <person name="Hutchinson M.I."/>
            <person name="Powell A.J."/>
            <person name="Barry K."/>
            <person name="Miller A.N."/>
            <person name="Grigoriev I.V."/>
            <person name="Debuchy R."/>
            <person name="Gladieux P."/>
            <person name="Hiltunen Thoren M."/>
            <person name="Johannesson H."/>
        </authorList>
    </citation>
    <scope>NUCLEOTIDE SEQUENCE</scope>
    <source>
        <strain evidence="9">SMH4131-1</strain>
    </source>
</reference>
<dbReference type="GO" id="GO:0016020">
    <property type="term" value="C:membrane"/>
    <property type="evidence" value="ECO:0007669"/>
    <property type="project" value="UniProtKB-SubCell"/>
</dbReference>
<evidence type="ECO:0000259" key="8">
    <source>
        <dbReference type="PROSITE" id="PS50850"/>
    </source>
</evidence>
<dbReference type="InterPro" id="IPR011701">
    <property type="entry name" value="MFS"/>
</dbReference>
<reference evidence="9" key="2">
    <citation type="submission" date="2023-06" db="EMBL/GenBank/DDBJ databases">
        <authorList>
            <consortium name="Lawrence Berkeley National Laboratory"/>
            <person name="Haridas S."/>
            <person name="Hensen N."/>
            <person name="Bonometti L."/>
            <person name="Westerberg I."/>
            <person name="Brannstrom I.O."/>
            <person name="Guillou S."/>
            <person name="Cros-Aarteil S."/>
            <person name="Calhoun S."/>
            <person name="Kuo A."/>
            <person name="Mondo S."/>
            <person name="Pangilinan J."/>
            <person name="Riley R."/>
            <person name="Labutti K."/>
            <person name="Andreopoulos B."/>
            <person name="Lipzen A."/>
            <person name="Chen C."/>
            <person name="Yanf M."/>
            <person name="Daum C."/>
            <person name="Ng V."/>
            <person name="Clum A."/>
            <person name="Steindorff A."/>
            <person name="Ohm R."/>
            <person name="Martin F."/>
            <person name="Silar P."/>
            <person name="Natvig D."/>
            <person name="Lalanne C."/>
            <person name="Gautier V."/>
            <person name="Ament-Velasquez S.L."/>
            <person name="Kruys A."/>
            <person name="Hutchinson M.I."/>
            <person name="Powell A.J."/>
            <person name="Barry K."/>
            <person name="Miller A.N."/>
            <person name="Grigoriev I.V."/>
            <person name="Debuchy R."/>
            <person name="Gladieux P."/>
            <person name="Thoren M.H."/>
            <person name="Johannesson H."/>
        </authorList>
    </citation>
    <scope>NUCLEOTIDE SEQUENCE</scope>
    <source>
        <strain evidence="9">SMH4131-1</strain>
    </source>
</reference>
<dbReference type="Proteomes" id="UP001286456">
    <property type="component" value="Unassembled WGS sequence"/>
</dbReference>
<feature type="compositionally biased region" description="Polar residues" evidence="6">
    <location>
        <begin position="21"/>
        <end position="39"/>
    </location>
</feature>
<evidence type="ECO:0000256" key="5">
    <source>
        <dbReference type="ARBA" id="ARBA00023136"/>
    </source>
</evidence>
<feature type="transmembrane region" description="Helical" evidence="7">
    <location>
        <begin position="329"/>
        <end position="348"/>
    </location>
</feature>
<evidence type="ECO:0000256" key="7">
    <source>
        <dbReference type="SAM" id="Phobius"/>
    </source>
</evidence>
<feature type="transmembrane region" description="Helical" evidence="7">
    <location>
        <begin position="435"/>
        <end position="457"/>
    </location>
</feature>
<dbReference type="CDD" id="cd17323">
    <property type="entry name" value="MFS_Tpo1_MDR_like"/>
    <property type="match status" value="1"/>
</dbReference>
<feature type="transmembrane region" description="Helical" evidence="7">
    <location>
        <begin position="193"/>
        <end position="213"/>
    </location>
</feature>
<evidence type="ECO:0000313" key="9">
    <source>
        <dbReference type="EMBL" id="KAK3332327.1"/>
    </source>
</evidence>
<keyword evidence="3 7" id="KW-0812">Transmembrane</keyword>
<evidence type="ECO:0000256" key="3">
    <source>
        <dbReference type="ARBA" id="ARBA00022692"/>
    </source>
</evidence>
<comment type="similarity">
    <text evidence="2">Belongs to the major facilitator superfamily.</text>
</comment>
<proteinExistence type="inferred from homology"/>
<feature type="transmembrane region" description="Helical" evidence="7">
    <location>
        <begin position="166"/>
        <end position="187"/>
    </location>
</feature>
<dbReference type="PANTHER" id="PTHR23502">
    <property type="entry name" value="MAJOR FACILITATOR SUPERFAMILY"/>
    <property type="match status" value="1"/>
</dbReference>
<feature type="transmembrane region" description="Helical" evidence="7">
    <location>
        <begin position="503"/>
        <end position="525"/>
    </location>
</feature>
<dbReference type="PANTHER" id="PTHR23502:SF68">
    <property type="entry name" value="MULTIDRUG TRANSPORTER, PUTATIVE (AFU_ORTHOLOGUE AFUA_3G01120)-RELATED"/>
    <property type="match status" value="1"/>
</dbReference>
<dbReference type="Pfam" id="PF07690">
    <property type="entry name" value="MFS_1"/>
    <property type="match status" value="1"/>
</dbReference>
<gene>
    <name evidence="9" type="ORF">B0T19DRAFT_398109</name>
</gene>
<evidence type="ECO:0000313" key="10">
    <source>
        <dbReference type="Proteomes" id="UP001286456"/>
    </source>
</evidence>
<dbReference type="AlphaFoldDB" id="A0AAE0MH54"/>
<name>A0AAE0MH54_9PEZI</name>
<accession>A0AAE0MH54</accession>
<dbReference type="InterPro" id="IPR020846">
    <property type="entry name" value="MFS_dom"/>
</dbReference>
<dbReference type="PROSITE" id="PS50850">
    <property type="entry name" value="MFS"/>
    <property type="match status" value="1"/>
</dbReference>
<feature type="transmembrane region" description="Helical" evidence="7">
    <location>
        <begin position="368"/>
        <end position="387"/>
    </location>
</feature>
<feature type="transmembrane region" description="Helical" evidence="7">
    <location>
        <begin position="408"/>
        <end position="429"/>
    </location>
</feature>
<evidence type="ECO:0000256" key="2">
    <source>
        <dbReference type="ARBA" id="ARBA00008335"/>
    </source>
</evidence>
<organism evidence="9 10">
    <name type="scientific">Cercophora scortea</name>
    <dbReference type="NCBI Taxonomy" id="314031"/>
    <lineage>
        <taxon>Eukaryota</taxon>
        <taxon>Fungi</taxon>
        <taxon>Dikarya</taxon>
        <taxon>Ascomycota</taxon>
        <taxon>Pezizomycotina</taxon>
        <taxon>Sordariomycetes</taxon>
        <taxon>Sordariomycetidae</taxon>
        <taxon>Sordariales</taxon>
        <taxon>Lasiosphaeriaceae</taxon>
        <taxon>Cercophora</taxon>
    </lineage>
</organism>
<comment type="subcellular location">
    <subcellularLocation>
        <location evidence="1">Membrane</location>
        <topology evidence="1">Multi-pass membrane protein</topology>
    </subcellularLocation>
</comment>
<sequence>MADSSAPRDEKPFSNADLEKGQQSAYDTSTDFETATVVSPESERDLQSAGGKAEYGSKEGGPAGDDNDYDSSDPNIVSWDGPDDQENPKNWPMQKRWLNVAVLSLLTFVTPLGSSMFAPGIQDIMIEFRESSTIVATFLLSIYILGFAFGPLVIAPMSEIYGRSILYNLGNVFFLIFTICTALSNGIGMLMAFRFLMGVAGSVPITIGSGSISDMMPIEMRGRAMAVWALGPLLGPCIGPVAGGFLIQATNWRWVYWLIAILSGIITVSTYFTLHETYAPVLLERKTRRLIKETGNQDLRSQFHDPATHAEKFKVAIVRPMSLLFTEPMISLMSIYVAITYGILYLLFTTFSFVFTKYYHFDKGTSGLTFLPAGLGMMVGIAVFGSLSDKIVKARTTAGHEHKPEVRLLPSFTISAGLTIPVGLFGYGWTTYYQVHWIVPMIFVLIFSAGLMGVMMCIQNYLLDAYPRYAASVTAALTVLRSLAGALIPLGGLQMYDALGLGWGNSLLGFVSLALIPIPLFFYKYGERIRMKSKKNFA</sequence>
<feature type="domain" description="Major facilitator superfamily (MFS) profile" evidence="8">
    <location>
        <begin position="99"/>
        <end position="529"/>
    </location>
</feature>
<dbReference type="Gene3D" id="1.20.1250.20">
    <property type="entry name" value="MFS general substrate transporter like domains"/>
    <property type="match status" value="1"/>
</dbReference>
<evidence type="ECO:0000256" key="6">
    <source>
        <dbReference type="SAM" id="MobiDB-lite"/>
    </source>
</evidence>
<protein>
    <submittedName>
        <fullName evidence="9">General substrate transporter</fullName>
    </submittedName>
</protein>
<feature type="transmembrane region" description="Helical" evidence="7">
    <location>
        <begin position="133"/>
        <end position="154"/>
    </location>
</feature>
<keyword evidence="10" id="KW-1185">Reference proteome</keyword>
<keyword evidence="4 7" id="KW-1133">Transmembrane helix</keyword>
<feature type="transmembrane region" description="Helical" evidence="7">
    <location>
        <begin position="469"/>
        <end position="491"/>
    </location>
</feature>
<feature type="transmembrane region" description="Helical" evidence="7">
    <location>
        <begin position="254"/>
        <end position="274"/>
    </location>
</feature>
<feature type="region of interest" description="Disordered" evidence="6">
    <location>
        <begin position="1"/>
        <end position="90"/>
    </location>
</feature>
<keyword evidence="5 7" id="KW-0472">Membrane</keyword>